<reference evidence="3" key="2">
    <citation type="submission" date="2016-01" db="EMBL/GenBank/DDBJ databases">
        <title>Complete genome sequence of Agromyces aureus AR33T and comparison with related organisms.</title>
        <authorList>
            <person name="Corretto E."/>
            <person name="Antonielli L."/>
            <person name="Sessitsch A."/>
            <person name="Brader G."/>
        </authorList>
    </citation>
    <scope>NUCLEOTIDE SEQUENCE [LARGE SCALE GENOMIC DNA]</scope>
    <source>
        <strain evidence="3">AR33</strain>
    </source>
</reference>
<dbReference type="KEGG" id="agy:ATC03_08895"/>
<reference evidence="2 3" key="1">
    <citation type="journal article" date="2016" name="Int. J. Syst. Evol. Microbiol.">
        <title>Agromyces aureus sp. nov., isolated from the rhizosphere of Salix caprea L. grown in a heavy-metal-contaminated soil.</title>
        <authorList>
            <person name="Corretto E."/>
            <person name="Antonielli L."/>
            <person name="Sessitsch A."/>
            <person name="Compant S."/>
            <person name="Gorfer M."/>
            <person name="Kuffner M."/>
            <person name="Brader G."/>
        </authorList>
    </citation>
    <scope>NUCLEOTIDE SEQUENCE [LARGE SCALE GENOMIC DNA]</scope>
    <source>
        <strain evidence="2 3">AR33</strain>
    </source>
</reference>
<dbReference type="RefSeq" id="WP_067875792.1">
    <property type="nucleotide sequence ID" value="NZ_CP013979.1"/>
</dbReference>
<dbReference type="AlphaFoldDB" id="A0A191WF15"/>
<sequence length="133" mass="14107">MSIDFDFSELNTFAVEIEQADRKLAGNVVKAVRTSAFRGRRAWQKSAEGNSRTHLRGYPAAVDYDDVKNDGGSIGTDLGPNLSKGQGPLGFVEDAPGGVNAAPQRNYLAAEKVIEKDLVVGVLKAVDDSLGGV</sequence>
<dbReference type="OrthoDB" id="5073327at2"/>
<evidence type="ECO:0000313" key="2">
    <source>
        <dbReference type="EMBL" id="ANJ26817.1"/>
    </source>
</evidence>
<gene>
    <name evidence="2" type="ORF">ATC03_08895</name>
</gene>
<evidence type="ECO:0000313" key="3">
    <source>
        <dbReference type="Proteomes" id="UP000078437"/>
    </source>
</evidence>
<dbReference type="Proteomes" id="UP000078437">
    <property type="component" value="Chromosome"/>
</dbReference>
<accession>A0A191WF15</accession>
<evidence type="ECO:0008006" key="4">
    <source>
        <dbReference type="Google" id="ProtNLM"/>
    </source>
</evidence>
<proteinExistence type="predicted"/>
<keyword evidence="3" id="KW-1185">Reference proteome</keyword>
<evidence type="ECO:0000256" key="1">
    <source>
        <dbReference type="SAM" id="MobiDB-lite"/>
    </source>
</evidence>
<organism evidence="2 3">
    <name type="scientific">Agromyces aureus</name>
    <dbReference type="NCBI Taxonomy" id="453304"/>
    <lineage>
        <taxon>Bacteria</taxon>
        <taxon>Bacillati</taxon>
        <taxon>Actinomycetota</taxon>
        <taxon>Actinomycetes</taxon>
        <taxon>Micrococcales</taxon>
        <taxon>Microbacteriaceae</taxon>
        <taxon>Agromyces</taxon>
    </lineage>
</organism>
<protein>
    <recommendedName>
        <fullName evidence="4">HK97 gp10 family phage protein</fullName>
    </recommendedName>
</protein>
<dbReference type="STRING" id="453304.ATC03_08895"/>
<feature type="region of interest" description="Disordered" evidence="1">
    <location>
        <begin position="73"/>
        <end position="97"/>
    </location>
</feature>
<dbReference type="EMBL" id="CP013979">
    <property type="protein sequence ID" value="ANJ26817.1"/>
    <property type="molecule type" value="Genomic_DNA"/>
</dbReference>
<name>A0A191WF15_9MICO</name>